<protein>
    <submittedName>
        <fullName evidence="1">Uncharacterized protein</fullName>
    </submittedName>
</protein>
<name>A0A0K2U6Q4_LEPSM</name>
<organism evidence="1">
    <name type="scientific">Lepeophtheirus salmonis</name>
    <name type="common">Salmon louse</name>
    <name type="synonym">Caligus salmonis</name>
    <dbReference type="NCBI Taxonomy" id="72036"/>
    <lineage>
        <taxon>Eukaryota</taxon>
        <taxon>Metazoa</taxon>
        <taxon>Ecdysozoa</taxon>
        <taxon>Arthropoda</taxon>
        <taxon>Crustacea</taxon>
        <taxon>Multicrustacea</taxon>
        <taxon>Hexanauplia</taxon>
        <taxon>Copepoda</taxon>
        <taxon>Siphonostomatoida</taxon>
        <taxon>Caligidae</taxon>
        <taxon>Lepeophtheirus</taxon>
    </lineage>
</organism>
<proteinExistence type="predicted"/>
<reference evidence="1" key="1">
    <citation type="submission" date="2014-05" db="EMBL/GenBank/DDBJ databases">
        <authorList>
            <person name="Chronopoulou M."/>
        </authorList>
    </citation>
    <scope>NUCLEOTIDE SEQUENCE</scope>
    <source>
        <tissue evidence="1">Whole organism</tissue>
    </source>
</reference>
<evidence type="ECO:0000313" key="1">
    <source>
        <dbReference type="EMBL" id="CDW33740.1"/>
    </source>
</evidence>
<feature type="non-terminal residue" evidence="1">
    <location>
        <position position="1"/>
    </location>
</feature>
<accession>A0A0K2U6Q4</accession>
<dbReference type="AlphaFoldDB" id="A0A0K2U6Q4"/>
<sequence>TFLINLCNFNFSAQGNSLLQIILFIVFKTSFWRILSSLTPHVTSVSNQSSDFI</sequence>
<dbReference type="EMBL" id="HACA01016379">
    <property type="protein sequence ID" value="CDW33740.1"/>
    <property type="molecule type" value="Transcribed_RNA"/>
</dbReference>